<gene>
    <name evidence="2" type="ORF">NECAME_00739</name>
</gene>
<evidence type="ECO:0000256" key="1">
    <source>
        <dbReference type="SAM" id="MobiDB-lite"/>
    </source>
</evidence>
<keyword evidence="3" id="KW-1185">Reference proteome</keyword>
<dbReference type="KEGG" id="nai:NECAME_00739"/>
<accession>W2SXN8</accession>
<dbReference type="Proteomes" id="UP000053676">
    <property type="component" value="Unassembled WGS sequence"/>
</dbReference>
<dbReference type="EMBL" id="KI660422">
    <property type="protein sequence ID" value="ETN73651.1"/>
    <property type="molecule type" value="Genomic_DNA"/>
</dbReference>
<feature type="compositionally biased region" description="Polar residues" evidence="1">
    <location>
        <begin position="29"/>
        <end position="48"/>
    </location>
</feature>
<proteinExistence type="predicted"/>
<protein>
    <submittedName>
        <fullName evidence="2">Uncharacterized protein</fullName>
    </submittedName>
</protein>
<reference evidence="3" key="1">
    <citation type="journal article" date="2014" name="Nat. Genet.">
        <title>Genome of the human hookworm Necator americanus.</title>
        <authorList>
            <person name="Tang Y.T."/>
            <person name="Gao X."/>
            <person name="Rosa B.A."/>
            <person name="Abubucker S."/>
            <person name="Hallsworth-Pepin K."/>
            <person name="Martin J."/>
            <person name="Tyagi R."/>
            <person name="Heizer E."/>
            <person name="Zhang X."/>
            <person name="Bhonagiri-Palsikar V."/>
            <person name="Minx P."/>
            <person name="Warren W.C."/>
            <person name="Wang Q."/>
            <person name="Zhan B."/>
            <person name="Hotez P.J."/>
            <person name="Sternberg P.W."/>
            <person name="Dougall A."/>
            <person name="Gaze S.T."/>
            <person name="Mulvenna J."/>
            <person name="Sotillo J."/>
            <person name="Ranganathan S."/>
            <person name="Rabelo E.M."/>
            <person name="Wilson R.K."/>
            <person name="Felgner P.L."/>
            <person name="Bethony J."/>
            <person name="Hawdon J.M."/>
            <person name="Gasser R.B."/>
            <person name="Loukas A."/>
            <person name="Mitreva M."/>
        </authorList>
    </citation>
    <scope>NUCLEOTIDE SEQUENCE [LARGE SCALE GENOMIC DNA]</scope>
</reference>
<dbReference type="AlphaFoldDB" id="W2SXN8"/>
<sequence>MSAVHLPILPDSDPLKATQSQRRREADDAQSTTSADSGNGSLNNSSMHDSVHPQMWSSATEPNEEQKLFGME</sequence>
<name>W2SXN8_NECAM</name>
<feature type="region of interest" description="Disordered" evidence="1">
    <location>
        <begin position="1"/>
        <end position="72"/>
    </location>
</feature>
<evidence type="ECO:0000313" key="2">
    <source>
        <dbReference type="EMBL" id="ETN73651.1"/>
    </source>
</evidence>
<evidence type="ECO:0000313" key="3">
    <source>
        <dbReference type="Proteomes" id="UP000053676"/>
    </source>
</evidence>
<organism evidence="2 3">
    <name type="scientific">Necator americanus</name>
    <name type="common">Human hookworm</name>
    <dbReference type="NCBI Taxonomy" id="51031"/>
    <lineage>
        <taxon>Eukaryota</taxon>
        <taxon>Metazoa</taxon>
        <taxon>Ecdysozoa</taxon>
        <taxon>Nematoda</taxon>
        <taxon>Chromadorea</taxon>
        <taxon>Rhabditida</taxon>
        <taxon>Rhabditina</taxon>
        <taxon>Rhabditomorpha</taxon>
        <taxon>Strongyloidea</taxon>
        <taxon>Ancylostomatidae</taxon>
        <taxon>Bunostominae</taxon>
        <taxon>Necator</taxon>
    </lineage>
</organism>